<keyword evidence="3 6" id="KW-0564">Palmitate</keyword>
<comment type="similarity">
    <text evidence="6">Belongs to the LptE lipoprotein family.</text>
</comment>
<evidence type="ECO:0000313" key="8">
    <source>
        <dbReference type="Proteomes" id="UP000595095"/>
    </source>
</evidence>
<keyword evidence="2 6" id="KW-0472">Membrane</keyword>
<dbReference type="RefSeq" id="WP_195809491.1">
    <property type="nucleotide sequence ID" value="NZ_CP064795.1"/>
</dbReference>
<dbReference type="PROSITE" id="PS51257">
    <property type="entry name" value="PROKAR_LIPOPROTEIN"/>
    <property type="match status" value="1"/>
</dbReference>
<evidence type="ECO:0000256" key="1">
    <source>
        <dbReference type="ARBA" id="ARBA00022729"/>
    </source>
</evidence>
<dbReference type="Proteomes" id="UP000595095">
    <property type="component" value="Chromosome"/>
</dbReference>
<dbReference type="PANTHER" id="PTHR38098:SF1">
    <property type="entry name" value="LPS-ASSEMBLY LIPOPROTEIN LPTE"/>
    <property type="match status" value="1"/>
</dbReference>
<dbReference type="KEGG" id="smaa:IT774_08945"/>
<dbReference type="InterPro" id="IPR007485">
    <property type="entry name" value="LPS_assembly_LptE"/>
</dbReference>
<evidence type="ECO:0000256" key="2">
    <source>
        <dbReference type="ARBA" id="ARBA00023136"/>
    </source>
</evidence>
<keyword evidence="5 6" id="KW-0449">Lipoprotein</keyword>
<comment type="function">
    <text evidence="6">Together with LptD, is involved in the assembly of lipopolysaccharide (LPS) at the surface of the outer membrane. Required for the proper assembly of LptD. Binds LPS and may serve as the LPS recognition site at the outer membrane.</text>
</comment>
<dbReference type="AlphaFoldDB" id="A0A7S9DV36"/>
<accession>A0A7S9DV36</accession>
<keyword evidence="4 6" id="KW-0998">Cell outer membrane</keyword>
<dbReference type="EMBL" id="CP064795">
    <property type="protein sequence ID" value="QPG04395.1"/>
    <property type="molecule type" value="Genomic_DNA"/>
</dbReference>
<protein>
    <recommendedName>
        <fullName evidence="6">LPS-assembly lipoprotein LptE</fullName>
    </recommendedName>
</protein>
<comment type="subunit">
    <text evidence="6">Component of the lipopolysaccharide transport and assembly complex. Interacts with LptD.</text>
</comment>
<dbReference type="Gene3D" id="3.30.160.150">
    <property type="entry name" value="Lipoprotein like domain"/>
    <property type="match status" value="1"/>
</dbReference>
<gene>
    <name evidence="6" type="primary">lptE</name>
    <name evidence="7" type="ORF">IT774_08945</name>
</gene>
<evidence type="ECO:0000256" key="6">
    <source>
        <dbReference type="HAMAP-Rule" id="MF_01186"/>
    </source>
</evidence>
<dbReference type="GO" id="GO:0043165">
    <property type="term" value="P:Gram-negative-bacterium-type cell outer membrane assembly"/>
    <property type="evidence" value="ECO:0007669"/>
    <property type="project" value="UniProtKB-UniRule"/>
</dbReference>
<dbReference type="GO" id="GO:0009279">
    <property type="term" value="C:cell outer membrane"/>
    <property type="evidence" value="ECO:0007669"/>
    <property type="project" value="UniProtKB-SubCell"/>
</dbReference>
<name>A0A7S9DV36_9ALTE</name>
<dbReference type="PANTHER" id="PTHR38098">
    <property type="entry name" value="LPS-ASSEMBLY LIPOPROTEIN LPTE"/>
    <property type="match status" value="1"/>
</dbReference>
<comment type="subcellular location">
    <subcellularLocation>
        <location evidence="6">Cell outer membrane</location>
        <topology evidence="6">Lipid-anchor</topology>
    </subcellularLocation>
</comment>
<keyword evidence="8" id="KW-1185">Reference proteome</keyword>
<dbReference type="GO" id="GO:0015920">
    <property type="term" value="P:lipopolysaccharide transport"/>
    <property type="evidence" value="ECO:0007669"/>
    <property type="project" value="TreeGrafter"/>
</dbReference>
<dbReference type="HAMAP" id="MF_01186">
    <property type="entry name" value="LPS_assembly_LptE"/>
    <property type="match status" value="1"/>
</dbReference>
<organism evidence="7 8">
    <name type="scientific">Salinimonas marina</name>
    <dbReference type="NCBI Taxonomy" id="2785918"/>
    <lineage>
        <taxon>Bacteria</taxon>
        <taxon>Pseudomonadati</taxon>
        <taxon>Pseudomonadota</taxon>
        <taxon>Gammaproteobacteria</taxon>
        <taxon>Alteromonadales</taxon>
        <taxon>Alteromonadaceae</taxon>
        <taxon>Alteromonas/Salinimonas group</taxon>
        <taxon>Salinimonas</taxon>
    </lineage>
</organism>
<evidence type="ECO:0000313" key="7">
    <source>
        <dbReference type="EMBL" id="QPG04395.1"/>
    </source>
</evidence>
<reference evidence="7 8" key="1">
    <citation type="submission" date="2020-11" db="EMBL/GenBank/DDBJ databases">
        <title>Complete genome sequence for Salinimonas sp. strain G2-b.</title>
        <authorList>
            <person name="Park S.-J."/>
        </authorList>
    </citation>
    <scope>NUCLEOTIDE SEQUENCE [LARGE SCALE GENOMIC DNA]</scope>
    <source>
        <strain evidence="7 8">G2-b</strain>
    </source>
</reference>
<evidence type="ECO:0000256" key="4">
    <source>
        <dbReference type="ARBA" id="ARBA00023237"/>
    </source>
</evidence>
<dbReference type="Pfam" id="PF04390">
    <property type="entry name" value="LptE"/>
    <property type="match status" value="1"/>
</dbReference>
<dbReference type="GO" id="GO:1990351">
    <property type="term" value="C:transporter complex"/>
    <property type="evidence" value="ECO:0007669"/>
    <property type="project" value="TreeGrafter"/>
</dbReference>
<evidence type="ECO:0000256" key="3">
    <source>
        <dbReference type="ARBA" id="ARBA00023139"/>
    </source>
</evidence>
<evidence type="ECO:0000256" key="5">
    <source>
        <dbReference type="ARBA" id="ARBA00023288"/>
    </source>
</evidence>
<sequence length="168" mass="18853">MRAPSALLVPLLCLVLAGCGFSLRGSQALPAELQQVAVSAVKPHALLKRELKARLQVYQIPHIEMEALKDNADTVVIRLQPETLERRLLSVFSTGQVAEYELIYGVTYQVIFPDKDPLQASFEVLRDYQDDPDKVLAKSRELDLVVSEMRQEAADRIIRQLARQAGEQ</sequence>
<keyword evidence="1 6" id="KW-0732">Signal</keyword>
<proteinExistence type="inferred from homology"/>
<dbReference type="GO" id="GO:0001530">
    <property type="term" value="F:lipopolysaccharide binding"/>
    <property type="evidence" value="ECO:0007669"/>
    <property type="project" value="TreeGrafter"/>
</dbReference>